<organism evidence="2 3">
    <name type="scientific">Photobacterium aphoticum</name>
    <dbReference type="NCBI Taxonomy" id="754436"/>
    <lineage>
        <taxon>Bacteria</taxon>
        <taxon>Pseudomonadati</taxon>
        <taxon>Pseudomonadota</taxon>
        <taxon>Gammaproteobacteria</taxon>
        <taxon>Vibrionales</taxon>
        <taxon>Vibrionaceae</taxon>
        <taxon>Photobacterium</taxon>
    </lineage>
</organism>
<evidence type="ECO:0000313" key="3">
    <source>
        <dbReference type="Proteomes" id="UP000029227"/>
    </source>
</evidence>
<evidence type="ECO:0000313" key="2">
    <source>
        <dbReference type="EMBL" id="GAL07395.1"/>
    </source>
</evidence>
<dbReference type="AlphaFoldDB" id="A0A090QW26"/>
<keyword evidence="1" id="KW-0812">Transmembrane</keyword>
<reference evidence="2 3" key="1">
    <citation type="journal article" date="2014" name="Genome Announc.">
        <title>Draft Genome Sequences of Two Vibrionaceae Species, Vibrio ponticus C121 and Photobacterium aphoticum C119, Isolated as Coral Reef Microbiota.</title>
        <authorList>
            <person name="Al-saari N."/>
            <person name="Meirelles P.M."/>
            <person name="Mino S."/>
            <person name="Suda W."/>
            <person name="Oshima K."/>
            <person name="Hattori M."/>
            <person name="Ohkuma M."/>
            <person name="Thompson F.L."/>
            <person name="Gomez-Gil B."/>
            <person name="Sawabe T."/>
            <person name="Sawabe T."/>
        </authorList>
    </citation>
    <scope>NUCLEOTIDE SEQUENCE [LARGE SCALE GENOMIC DNA]</scope>
    <source>
        <strain evidence="2 3">JCM 19237</strain>
    </source>
</reference>
<feature type="transmembrane region" description="Helical" evidence="1">
    <location>
        <begin position="18"/>
        <end position="37"/>
    </location>
</feature>
<proteinExistence type="predicted"/>
<keyword evidence="1" id="KW-1133">Transmembrane helix</keyword>
<gene>
    <name evidence="2" type="ORF">JCM19237_3334</name>
</gene>
<dbReference type="EMBL" id="BBMN01000016">
    <property type="protein sequence ID" value="GAL07395.1"/>
    <property type="molecule type" value="Genomic_DNA"/>
</dbReference>
<comment type="caution">
    <text evidence="2">The sequence shown here is derived from an EMBL/GenBank/DDBJ whole genome shotgun (WGS) entry which is preliminary data.</text>
</comment>
<sequence>MVLCSFIQSVDFVQVKGVVFMFCCTCLSGDLAPLILLR</sequence>
<evidence type="ECO:0000256" key="1">
    <source>
        <dbReference type="SAM" id="Phobius"/>
    </source>
</evidence>
<protein>
    <submittedName>
        <fullName evidence="2">Uncharacterized protein</fullName>
    </submittedName>
</protein>
<keyword evidence="1" id="KW-0472">Membrane</keyword>
<dbReference type="Proteomes" id="UP000029227">
    <property type="component" value="Unassembled WGS sequence"/>
</dbReference>
<accession>A0A090QW26</accession>
<name>A0A090QW26_9GAMM</name>